<dbReference type="Gene3D" id="2.60.40.1120">
    <property type="entry name" value="Carboxypeptidase-like, regulatory domain"/>
    <property type="match status" value="1"/>
</dbReference>
<dbReference type="PANTHER" id="PTHR30069:SF29">
    <property type="entry name" value="HEMOGLOBIN AND HEMOGLOBIN-HAPTOGLOBIN-BINDING PROTEIN 1-RELATED"/>
    <property type="match status" value="1"/>
</dbReference>
<evidence type="ECO:0000256" key="8">
    <source>
        <dbReference type="PROSITE-ProRule" id="PRU01360"/>
    </source>
</evidence>
<dbReference type="InterPro" id="IPR008969">
    <property type="entry name" value="CarboxyPept-like_regulatory"/>
</dbReference>
<dbReference type="Pfam" id="PF13715">
    <property type="entry name" value="CarbopepD_reg_2"/>
    <property type="match status" value="1"/>
</dbReference>
<dbReference type="SUPFAM" id="SSF49464">
    <property type="entry name" value="Carboxypeptidase regulatory domain-like"/>
    <property type="match status" value="1"/>
</dbReference>
<dbReference type="Proteomes" id="UP000184462">
    <property type="component" value="Unassembled WGS sequence"/>
</dbReference>
<dbReference type="GO" id="GO:0009279">
    <property type="term" value="C:cell outer membrane"/>
    <property type="evidence" value="ECO:0007669"/>
    <property type="project" value="UniProtKB-SubCell"/>
</dbReference>
<name>A0A1M4TCM5_9FLAO</name>
<dbReference type="SUPFAM" id="SSF56935">
    <property type="entry name" value="Porins"/>
    <property type="match status" value="1"/>
</dbReference>
<keyword evidence="5" id="KW-0732">Signal</keyword>
<feature type="domain" description="TonB-dependent receptor plug" evidence="9">
    <location>
        <begin position="131"/>
        <end position="232"/>
    </location>
</feature>
<dbReference type="InterPro" id="IPR012910">
    <property type="entry name" value="Plug_dom"/>
</dbReference>
<keyword evidence="6 8" id="KW-0472">Membrane</keyword>
<dbReference type="Pfam" id="PF07715">
    <property type="entry name" value="Plug"/>
    <property type="match status" value="1"/>
</dbReference>
<dbReference type="InterPro" id="IPR036942">
    <property type="entry name" value="Beta-barrel_TonB_sf"/>
</dbReference>
<keyword evidence="4 8" id="KW-0812">Transmembrane</keyword>
<dbReference type="PROSITE" id="PS52016">
    <property type="entry name" value="TONB_DEPENDENT_REC_3"/>
    <property type="match status" value="1"/>
</dbReference>
<dbReference type="InterPro" id="IPR037066">
    <property type="entry name" value="Plug_dom_sf"/>
</dbReference>
<evidence type="ECO:0000256" key="6">
    <source>
        <dbReference type="ARBA" id="ARBA00023136"/>
    </source>
</evidence>
<protein>
    <submittedName>
        <fullName evidence="10">TonB-dependent Receptor Plug Domain</fullName>
    </submittedName>
</protein>
<evidence type="ECO:0000259" key="9">
    <source>
        <dbReference type="Pfam" id="PF07715"/>
    </source>
</evidence>
<evidence type="ECO:0000256" key="3">
    <source>
        <dbReference type="ARBA" id="ARBA00022452"/>
    </source>
</evidence>
<evidence type="ECO:0000256" key="1">
    <source>
        <dbReference type="ARBA" id="ARBA00004571"/>
    </source>
</evidence>
<sequence>MFTIKFNLTKYICTKNLKNFLTFIVSLCIFSFTFSQTYEISGKITDTNNQPIYGANIILSDSLGTVSDENGNYSIKVEKGNYTIKVSYLGFKTIKKSISVKASRVYNFTLVPKAESLNEIVITENIEALDTRDTQMSVNSLDAESIKNIPAAFGEVDVIRSLLQLPGVSNAGEGAAGFNVRGGNTDQNLILVDDAILFSSSHLFGFFSIFNPDAVDNLKLYKGGIPANFGGRVSSVLDINQKKANLDSISGNGGIGVISSKLLLELPIKKKKSSLLLAGRATYAHLFLKLTDNQNTAYFYDFNAKYFNQINQKNSIAFSVYHGNDLVSINESFTNTYGNTFGNFKWNSLLSENLSGDFNLSYSRYNYNLDLSLVGFEFDNWVSNLNLNANFNHFISDQFSFKYGLSSIKYTIEPGNIIPSSDNSGINPDNLANKHAFEHAAYFSVKQKLSDAINLEYGLRLNAFWRMGQGEIFSYENNQPIRYNNVTGIYEEAEPIDTRQSSASKIEKEFYNLEPRFAISYSFNDHTSLKASYNRLAQNMHLLSNTSSPTPFDVWTPSGEFVKPQLLNQYSIGFFKNYRNKTYSFETEVFYKTVDNRIDYVNGANLIANDQIESVILNGESRANGLELLARKNKGKLTGWIAYTISRSEQRTPGFSANDPGINNGDWYLANFDRLHDLSLTANYDFNKKWDFNANFTLQTGRPVNFPVGQFEYQGLNIPVYEGRNTNRLPAFHRLDISATLTPQNQNHKSWTSKWNFGIFNLYNRKNAASLNFEQNRTSGQNEAVRLSIFGIIPSVSYIFEF</sequence>
<dbReference type="AlphaFoldDB" id="A0A1M4TCM5"/>
<evidence type="ECO:0000313" key="10">
    <source>
        <dbReference type="EMBL" id="SHE42252.1"/>
    </source>
</evidence>
<keyword evidence="11" id="KW-1185">Reference proteome</keyword>
<dbReference type="PANTHER" id="PTHR30069">
    <property type="entry name" value="TONB-DEPENDENT OUTER MEMBRANE RECEPTOR"/>
    <property type="match status" value="1"/>
</dbReference>
<accession>A0A1M4TCM5</accession>
<comment type="similarity">
    <text evidence="8">Belongs to the TonB-dependent receptor family.</text>
</comment>
<dbReference type="InterPro" id="IPR039426">
    <property type="entry name" value="TonB-dep_rcpt-like"/>
</dbReference>
<comment type="subcellular location">
    <subcellularLocation>
        <location evidence="1 8">Cell outer membrane</location>
        <topology evidence="1 8">Multi-pass membrane protein</topology>
    </subcellularLocation>
</comment>
<evidence type="ECO:0000256" key="4">
    <source>
        <dbReference type="ARBA" id="ARBA00022692"/>
    </source>
</evidence>
<keyword evidence="3 8" id="KW-1134">Transmembrane beta strand</keyword>
<dbReference type="GO" id="GO:0044718">
    <property type="term" value="P:siderophore transmembrane transport"/>
    <property type="evidence" value="ECO:0007669"/>
    <property type="project" value="TreeGrafter"/>
</dbReference>
<dbReference type="EMBL" id="FQTW01000001">
    <property type="protein sequence ID" value="SHE42252.1"/>
    <property type="molecule type" value="Genomic_DNA"/>
</dbReference>
<proteinExistence type="inferred from homology"/>
<organism evidence="10 11">
    <name type="scientific">Psychroflexus salarius</name>
    <dbReference type="NCBI Taxonomy" id="1155689"/>
    <lineage>
        <taxon>Bacteria</taxon>
        <taxon>Pseudomonadati</taxon>
        <taxon>Bacteroidota</taxon>
        <taxon>Flavobacteriia</taxon>
        <taxon>Flavobacteriales</taxon>
        <taxon>Flavobacteriaceae</taxon>
        <taxon>Psychroflexus</taxon>
    </lineage>
</organism>
<evidence type="ECO:0000256" key="7">
    <source>
        <dbReference type="ARBA" id="ARBA00023237"/>
    </source>
</evidence>
<dbReference type="Gene3D" id="2.170.130.10">
    <property type="entry name" value="TonB-dependent receptor, plug domain"/>
    <property type="match status" value="1"/>
</dbReference>
<evidence type="ECO:0000313" key="11">
    <source>
        <dbReference type="Proteomes" id="UP000184462"/>
    </source>
</evidence>
<gene>
    <name evidence="10" type="ORF">SAMN05444278_101594</name>
</gene>
<keyword evidence="2 8" id="KW-0813">Transport</keyword>
<dbReference type="GO" id="GO:0015344">
    <property type="term" value="F:siderophore uptake transmembrane transporter activity"/>
    <property type="evidence" value="ECO:0007669"/>
    <property type="project" value="TreeGrafter"/>
</dbReference>
<reference evidence="10 11" key="1">
    <citation type="submission" date="2016-11" db="EMBL/GenBank/DDBJ databases">
        <authorList>
            <person name="Jaros S."/>
            <person name="Januszkiewicz K."/>
            <person name="Wedrychowicz H."/>
        </authorList>
    </citation>
    <scope>NUCLEOTIDE SEQUENCE [LARGE SCALE GENOMIC DNA]</scope>
    <source>
        <strain evidence="10 11">DSM 25661</strain>
    </source>
</reference>
<evidence type="ECO:0000256" key="5">
    <source>
        <dbReference type="ARBA" id="ARBA00022729"/>
    </source>
</evidence>
<evidence type="ECO:0000256" key="2">
    <source>
        <dbReference type="ARBA" id="ARBA00022448"/>
    </source>
</evidence>
<dbReference type="Gene3D" id="2.40.170.20">
    <property type="entry name" value="TonB-dependent receptor, beta-barrel domain"/>
    <property type="match status" value="1"/>
</dbReference>
<dbReference type="STRING" id="1155689.SAMN05444278_101594"/>
<keyword evidence="10" id="KW-0675">Receptor</keyword>
<keyword evidence="7 8" id="KW-0998">Cell outer membrane</keyword>